<evidence type="ECO:0000313" key="2">
    <source>
        <dbReference type="Proteomes" id="UP000032141"/>
    </source>
</evidence>
<sequence length="59" mass="6647">MLYFSLDNRVIIVYLAAFLLLSYTLTPPPLPALQRNTIPALQRNTPSFLLLSYTTTTTS</sequence>
<dbReference type="Gramene" id="Bo9g125860.1">
    <property type="protein sequence ID" value="Bo9g125860.1"/>
    <property type="gene ID" value="Bo9g125860"/>
</dbReference>
<reference evidence="1" key="2">
    <citation type="submission" date="2015-03" db="UniProtKB">
        <authorList>
            <consortium name="EnsemblPlants"/>
        </authorList>
    </citation>
    <scope>IDENTIFICATION</scope>
</reference>
<dbReference type="AlphaFoldDB" id="A0A0D3EBR0"/>
<protein>
    <submittedName>
        <fullName evidence="1">Uncharacterized protein</fullName>
    </submittedName>
</protein>
<dbReference type="HOGENOM" id="CLU_2964051_0_0_1"/>
<keyword evidence="2" id="KW-1185">Reference proteome</keyword>
<accession>A0A0D3EBR0</accession>
<organism evidence="1 2">
    <name type="scientific">Brassica oleracea var. oleracea</name>
    <dbReference type="NCBI Taxonomy" id="109376"/>
    <lineage>
        <taxon>Eukaryota</taxon>
        <taxon>Viridiplantae</taxon>
        <taxon>Streptophyta</taxon>
        <taxon>Embryophyta</taxon>
        <taxon>Tracheophyta</taxon>
        <taxon>Spermatophyta</taxon>
        <taxon>Magnoliopsida</taxon>
        <taxon>eudicotyledons</taxon>
        <taxon>Gunneridae</taxon>
        <taxon>Pentapetalae</taxon>
        <taxon>rosids</taxon>
        <taxon>malvids</taxon>
        <taxon>Brassicales</taxon>
        <taxon>Brassicaceae</taxon>
        <taxon>Brassiceae</taxon>
        <taxon>Brassica</taxon>
    </lineage>
</organism>
<proteinExistence type="predicted"/>
<name>A0A0D3EBR0_BRAOL</name>
<reference evidence="1 2" key="1">
    <citation type="journal article" date="2014" name="Genome Biol.">
        <title>Transcriptome and methylome profiling reveals relics of genome dominance in the mesopolyploid Brassica oleracea.</title>
        <authorList>
            <person name="Parkin I.A."/>
            <person name="Koh C."/>
            <person name="Tang H."/>
            <person name="Robinson S.J."/>
            <person name="Kagale S."/>
            <person name="Clarke W.E."/>
            <person name="Town C.D."/>
            <person name="Nixon J."/>
            <person name="Krishnakumar V."/>
            <person name="Bidwell S.L."/>
            <person name="Denoeud F."/>
            <person name="Belcram H."/>
            <person name="Links M.G."/>
            <person name="Just J."/>
            <person name="Clarke C."/>
            <person name="Bender T."/>
            <person name="Huebert T."/>
            <person name="Mason A.S."/>
            <person name="Pires J.C."/>
            <person name="Barker G."/>
            <person name="Moore J."/>
            <person name="Walley P.G."/>
            <person name="Manoli S."/>
            <person name="Batley J."/>
            <person name="Edwards D."/>
            <person name="Nelson M.N."/>
            <person name="Wang X."/>
            <person name="Paterson A.H."/>
            <person name="King G."/>
            <person name="Bancroft I."/>
            <person name="Chalhoub B."/>
            <person name="Sharpe A.G."/>
        </authorList>
    </citation>
    <scope>NUCLEOTIDE SEQUENCE</scope>
    <source>
        <strain evidence="1 2">cv. TO1000</strain>
    </source>
</reference>
<dbReference type="EnsemblPlants" id="Bo9g125860.1">
    <property type="protein sequence ID" value="Bo9g125860.1"/>
    <property type="gene ID" value="Bo9g125860"/>
</dbReference>
<evidence type="ECO:0000313" key="1">
    <source>
        <dbReference type="EnsemblPlants" id="Bo9g125860.1"/>
    </source>
</evidence>
<dbReference type="Proteomes" id="UP000032141">
    <property type="component" value="Chromosome C9"/>
</dbReference>